<evidence type="ECO:0000256" key="3">
    <source>
        <dbReference type="ARBA" id="ARBA00005189"/>
    </source>
</evidence>
<evidence type="ECO:0000256" key="1">
    <source>
        <dbReference type="ARBA" id="ARBA00004477"/>
    </source>
</evidence>
<accession>A0AAD7UAA3</accession>
<dbReference type="GO" id="GO:0006071">
    <property type="term" value="P:glycerol metabolic process"/>
    <property type="evidence" value="ECO:0007669"/>
    <property type="project" value="UniProtKB-KW"/>
</dbReference>
<evidence type="ECO:0000256" key="5">
    <source>
        <dbReference type="ARBA" id="ARBA00022516"/>
    </source>
</evidence>
<evidence type="ECO:0000256" key="13">
    <source>
        <dbReference type="ARBA" id="ARBA00023315"/>
    </source>
</evidence>
<comment type="pathway">
    <text evidence="2">Glycerolipid metabolism; triacylglycerol biosynthesis.</text>
</comment>
<keyword evidence="13" id="KW-0012">Acyltransferase</keyword>
<comment type="pathway">
    <text evidence="3">Lipid metabolism.</text>
</comment>
<keyword evidence="5" id="KW-0444">Lipid biosynthesis</keyword>
<feature type="transmembrane region" description="Helical" evidence="14">
    <location>
        <begin position="20"/>
        <end position="41"/>
    </location>
</feature>
<feature type="transmembrane region" description="Helical" evidence="14">
    <location>
        <begin position="48"/>
        <end position="66"/>
    </location>
</feature>
<evidence type="ECO:0000256" key="10">
    <source>
        <dbReference type="ARBA" id="ARBA00022989"/>
    </source>
</evidence>
<comment type="subcellular location">
    <subcellularLocation>
        <location evidence="1 14">Endoplasmic reticulum membrane</location>
        <topology evidence="1 14">Multi-pass membrane protein</topology>
    </subcellularLocation>
</comment>
<gene>
    <name evidence="15" type="ORF">CTAYLR_006095</name>
</gene>
<evidence type="ECO:0000256" key="14">
    <source>
        <dbReference type="RuleBase" id="RU367023"/>
    </source>
</evidence>
<sequence length="317" mass="36252">MCEAILRATEMGSEPPLRAVIGHGILLGAWIVATFALSLCIPVALWHRAYVTLSVLIMAATFHFVSPSKPWPAFVRWIQSFNLREYYRRAELHLPKSLPTEKAILCYSPHGVVSLGFNVNGVWARELELYKATWYVSTFFFVLPVISQIVGWHSNLSTPSRENLEKQMRTGRNIAIIPGGFEEATICVRGEERVFLRHRKGFVKYALRYGYSLVPVYTFGESETYWTFPYVLKFRLMLNRYKIPGCAFFGNPIAPLLPRKGAELITYFGEPVALPTIPNPTSEDVDKWHATYVDALRRLFEDNKSRAGYADRELVMF</sequence>
<dbReference type="EC" id="2.3.1.-" evidence="14"/>
<evidence type="ECO:0000256" key="4">
    <source>
        <dbReference type="ARBA" id="ARBA00005420"/>
    </source>
</evidence>
<keyword evidence="6 14" id="KW-0808">Transferase</keyword>
<evidence type="ECO:0000313" key="15">
    <source>
        <dbReference type="EMBL" id="KAJ8600759.1"/>
    </source>
</evidence>
<reference evidence="15" key="1">
    <citation type="submission" date="2023-01" db="EMBL/GenBank/DDBJ databases">
        <title>Metagenome sequencing of chrysophaentin producing Chrysophaeum taylorii.</title>
        <authorList>
            <person name="Davison J."/>
            <person name="Bewley C."/>
        </authorList>
    </citation>
    <scope>NUCLEOTIDE SEQUENCE</scope>
    <source>
        <strain evidence="15">NIES-1699</strain>
    </source>
</reference>
<comment type="similarity">
    <text evidence="4 14">Belongs to the diacylglycerol acyltransferase family.</text>
</comment>
<keyword evidence="12 14" id="KW-0472">Membrane</keyword>
<keyword evidence="8" id="KW-0319">Glycerol metabolism</keyword>
<evidence type="ECO:0000256" key="6">
    <source>
        <dbReference type="ARBA" id="ARBA00022679"/>
    </source>
</evidence>
<keyword evidence="9 14" id="KW-0256">Endoplasmic reticulum</keyword>
<dbReference type="Pfam" id="PF03982">
    <property type="entry name" value="DAGAT"/>
    <property type="match status" value="1"/>
</dbReference>
<evidence type="ECO:0000256" key="11">
    <source>
        <dbReference type="ARBA" id="ARBA00023098"/>
    </source>
</evidence>
<organism evidence="15 16">
    <name type="scientific">Chrysophaeum taylorii</name>
    <dbReference type="NCBI Taxonomy" id="2483200"/>
    <lineage>
        <taxon>Eukaryota</taxon>
        <taxon>Sar</taxon>
        <taxon>Stramenopiles</taxon>
        <taxon>Ochrophyta</taxon>
        <taxon>Pelagophyceae</taxon>
        <taxon>Pelagomonadales</taxon>
        <taxon>Pelagomonadaceae</taxon>
        <taxon>Chrysophaeum</taxon>
    </lineage>
</organism>
<dbReference type="CDD" id="cd07987">
    <property type="entry name" value="LPLAT_MGAT-like"/>
    <property type="match status" value="1"/>
</dbReference>
<dbReference type="InterPro" id="IPR007130">
    <property type="entry name" value="DAGAT"/>
</dbReference>
<evidence type="ECO:0000256" key="2">
    <source>
        <dbReference type="ARBA" id="ARBA00004771"/>
    </source>
</evidence>
<proteinExistence type="inferred from homology"/>
<evidence type="ECO:0000256" key="9">
    <source>
        <dbReference type="ARBA" id="ARBA00022824"/>
    </source>
</evidence>
<keyword evidence="11" id="KW-0443">Lipid metabolism</keyword>
<keyword evidence="10 14" id="KW-1133">Transmembrane helix</keyword>
<keyword evidence="7 14" id="KW-0812">Transmembrane</keyword>
<protein>
    <recommendedName>
        <fullName evidence="14">Acyltransferase</fullName>
        <ecNumber evidence="14">2.3.1.-</ecNumber>
    </recommendedName>
</protein>
<evidence type="ECO:0000256" key="12">
    <source>
        <dbReference type="ARBA" id="ARBA00023136"/>
    </source>
</evidence>
<dbReference type="GO" id="GO:0004144">
    <property type="term" value="F:diacylglycerol O-acyltransferase activity"/>
    <property type="evidence" value="ECO:0007669"/>
    <property type="project" value="TreeGrafter"/>
</dbReference>
<evidence type="ECO:0000256" key="7">
    <source>
        <dbReference type="ARBA" id="ARBA00022692"/>
    </source>
</evidence>
<dbReference type="PANTHER" id="PTHR12317">
    <property type="entry name" value="DIACYLGLYCEROL O-ACYLTRANSFERASE"/>
    <property type="match status" value="1"/>
</dbReference>
<dbReference type="Proteomes" id="UP001230188">
    <property type="component" value="Unassembled WGS sequence"/>
</dbReference>
<dbReference type="GO" id="GO:0019432">
    <property type="term" value="P:triglyceride biosynthetic process"/>
    <property type="evidence" value="ECO:0007669"/>
    <property type="project" value="TreeGrafter"/>
</dbReference>
<dbReference type="GO" id="GO:0005789">
    <property type="term" value="C:endoplasmic reticulum membrane"/>
    <property type="evidence" value="ECO:0007669"/>
    <property type="project" value="UniProtKB-SubCell"/>
</dbReference>
<dbReference type="EMBL" id="JAQMWT010000479">
    <property type="protein sequence ID" value="KAJ8600759.1"/>
    <property type="molecule type" value="Genomic_DNA"/>
</dbReference>
<dbReference type="AlphaFoldDB" id="A0AAD7UAA3"/>
<evidence type="ECO:0000256" key="8">
    <source>
        <dbReference type="ARBA" id="ARBA00022798"/>
    </source>
</evidence>
<name>A0AAD7UAA3_9STRA</name>
<dbReference type="PANTHER" id="PTHR12317:SF0">
    <property type="entry name" value="ACYLTRANSFERASE"/>
    <property type="match status" value="1"/>
</dbReference>
<comment type="caution">
    <text evidence="15">The sequence shown here is derived from an EMBL/GenBank/DDBJ whole genome shotgun (WGS) entry which is preliminary data.</text>
</comment>
<keyword evidence="16" id="KW-1185">Reference proteome</keyword>
<evidence type="ECO:0000313" key="16">
    <source>
        <dbReference type="Proteomes" id="UP001230188"/>
    </source>
</evidence>